<dbReference type="EMBL" id="CAMAPF010000386">
    <property type="protein sequence ID" value="CAH9117246.1"/>
    <property type="molecule type" value="Genomic_DNA"/>
</dbReference>
<sequence>MFAVLQGPPHGLRRKIAPPLHGRRRHYRAPAVPGTGGAVRRVNDGGVRSSAVRTLPMDAGECRSPTGIPERASRFLRLLILFRGSDH</sequence>
<accession>A0AAV0E4X6</accession>
<dbReference type="AlphaFoldDB" id="A0AAV0E4X6"/>
<evidence type="ECO:0000313" key="2">
    <source>
        <dbReference type="EMBL" id="CAH9117246.1"/>
    </source>
</evidence>
<dbReference type="Proteomes" id="UP001152523">
    <property type="component" value="Unassembled WGS sequence"/>
</dbReference>
<name>A0AAV0E4X6_9ASTE</name>
<keyword evidence="3" id="KW-1185">Reference proteome</keyword>
<comment type="caution">
    <text evidence="2">The sequence shown here is derived from an EMBL/GenBank/DDBJ whole genome shotgun (WGS) entry which is preliminary data.</text>
</comment>
<evidence type="ECO:0000313" key="3">
    <source>
        <dbReference type="Proteomes" id="UP001152523"/>
    </source>
</evidence>
<feature type="region of interest" description="Disordered" evidence="1">
    <location>
        <begin position="1"/>
        <end position="43"/>
    </location>
</feature>
<feature type="compositionally biased region" description="Basic residues" evidence="1">
    <location>
        <begin position="11"/>
        <end position="28"/>
    </location>
</feature>
<organism evidence="2 3">
    <name type="scientific">Cuscuta epithymum</name>
    <dbReference type="NCBI Taxonomy" id="186058"/>
    <lineage>
        <taxon>Eukaryota</taxon>
        <taxon>Viridiplantae</taxon>
        <taxon>Streptophyta</taxon>
        <taxon>Embryophyta</taxon>
        <taxon>Tracheophyta</taxon>
        <taxon>Spermatophyta</taxon>
        <taxon>Magnoliopsida</taxon>
        <taxon>eudicotyledons</taxon>
        <taxon>Gunneridae</taxon>
        <taxon>Pentapetalae</taxon>
        <taxon>asterids</taxon>
        <taxon>lamiids</taxon>
        <taxon>Solanales</taxon>
        <taxon>Convolvulaceae</taxon>
        <taxon>Cuscuteae</taxon>
        <taxon>Cuscuta</taxon>
        <taxon>Cuscuta subgen. Cuscuta</taxon>
    </lineage>
</organism>
<reference evidence="2" key="1">
    <citation type="submission" date="2022-07" db="EMBL/GenBank/DDBJ databases">
        <authorList>
            <person name="Macas J."/>
            <person name="Novak P."/>
            <person name="Neumann P."/>
        </authorList>
    </citation>
    <scope>NUCLEOTIDE SEQUENCE</scope>
</reference>
<proteinExistence type="predicted"/>
<gene>
    <name evidence="2" type="ORF">CEPIT_LOCUS21797</name>
</gene>
<protein>
    <submittedName>
        <fullName evidence="2">Uncharacterized protein</fullName>
    </submittedName>
</protein>
<evidence type="ECO:0000256" key="1">
    <source>
        <dbReference type="SAM" id="MobiDB-lite"/>
    </source>
</evidence>